<dbReference type="EMBL" id="JBHTMP010000009">
    <property type="protein sequence ID" value="MFD1321021.1"/>
    <property type="molecule type" value="Genomic_DNA"/>
</dbReference>
<accession>A0ABW3YBK6</accession>
<feature type="region of interest" description="Disordered" evidence="1">
    <location>
        <begin position="1"/>
        <end position="24"/>
    </location>
</feature>
<evidence type="ECO:0000313" key="3">
    <source>
        <dbReference type="Proteomes" id="UP001597260"/>
    </source>
</evidence>
<evidence type="ECO:0000313" key="2">
    <source>
        <dbReference type="EMBL" id="MFD1321021.1"/>
    </source>
</evidence>
<proteinExistence type="predicted"/>
<reference evidence="3" key="1">
    <citation type="journal article" date="2019" name="Int. J. Syst. Evol. Microbiol.">
        <title>The Global Catalogue of Microorganisms (GCM) 10K type strain sequencing project: providing services to taxonomists for standard genome sequencing and annotation.</title>
        <authorList>
            <consortium name="The Broad Institute Genomics Platform"/>
            <consortium name="The Broad Institute Genome Sequencing Center for Infectious Disease"/>
            <person name="Wu L."/>
            <person name="Ma J."/>
        </authorList>
    </citation>
    <scope>NUCLEOTIDE SEQUENCE [LARGE SCALE GENOMIC DNA]</scope>
    <source>
        <strain evidence="3">JCM 31037</strain>
    </source>
</reference>
<evidence type="ECO:0000256" key="1">
    <source>
        <dbReference type="SAM" id="MobiDB-lite"/>
    </source>
</evidence>
<keyword evidence="3" id="KW-1185">Reference proteome</keyword>
<comment type="caution">
    <text evidence="2">The sequence shown here is derived from an EMBL/GenBank/DDBJ whole genome shotgun (WGS) entry which is preliminary data.</text>
</comment>
<protein>
    <submittedName>
        <fullName evidence="2">Uncharacterized protein</fullName>
    </submittedName>
</protein>
<organism evidence="2 3">
    <name type="scientific">Micromonospora sonneratiae</name>
    <dbReference type="NCBI Taxonomy" id="1184706"/>
    <lineage>
        <taxon>Bacteria</taxon>
        <taxon>Bacillati</taxon>
        <taxon>Actinomycetota</taxon>
        <taxon>Actinomycetes</taxon>
        <taxon>Micromonosporales</taxon>
        <taxon>Micromonosporaceae</taxon>
        <taxon>Micromonospora</taxon>
    </lineage>
</organism>
<gene>
    <name evidence="2" type="ORF">ACFQ4H_07965</name>
</gene>
<name>A0ABW3YBK6_9ACTN</name>
<dbReference type="RefSeq" id="WP_377568707.1">
    <property type="nucleotide sequence ID" value="NZ_JBHTMP010000009.1"/>
</dbReference>
<feature type="compositionally biased region" description="Basic and acidic residues" evidence="1">
    <location>
        <begin position="12"/>
        <end position="24"/>
    </location>
</feature>
<sequence length="64" mass="7347">MSRRNNGYQGRHRPETVRPADTRHRAELRPIGLLVRPAWDQPTTILHGPVLTHAQRLRLPDAHG</sequence>
<dbReference type="Proteomes" id="UP001597260">
    <property type="component" value="Unassembled WGS sequence"/>
</dbReference>